<dbReference type="Proteomes" id="UP001431783">
    <property type="component" value="Unassembled WGS sequence"/>
</dbReference>
<accession>A0AAW1UMG1</accession>
<protein>
    <recommendedName>
        <fullName evidence="3">BACK domain-containing protein</fullName>
    </recommendedName>
</protein>
<evidence type="ECO:0000313" key="1">
    <source>
        <dbReference type="EMBL" id="KAK9882270.1"/>
    </source>
</evidence>
<comment type="caution">
    <text evidence="1">The sequence shown here is derived from an EMBL/GenBank/DDBJ whole genome shotgun (WGS) entry which is preliminary data.</text>
</comment>
<evidence type="ECO:0000313" key="2">
    <source>
        <dbReference type="Proteomes" id="UP001431783"/>
    </source>
</evidence>
<organism evidence="1 2">
    <name type="scientific">Henosepilachna vigintioctopunctata</name>
    <dbReference type="NCBI Taxonomy" id="420089"/>
    <lineage>
        <taxon>Eukaryota</taxon>
        <taxon>Metazoa</taxon>
        <taxon>Ecdysozoa</taxon>
        <taxon>Arthropoda</taxon>
        <taxon>Hexapoda</taxon>
        <taxon>Insecta</taxon>
        <taxon>Pterygota</taxon>
        <taxon>Neoptera</taxon>
        <taxon>Endopterygota</taxon>
        <taxon>Coleoptera</taxon>
        <taxon>Polyphaga</taxon>
        <taxon>Cucujiformia</taxon>
        <taxon>Coccinelloidea</taxon>
        <taxon>Coccinellidae</taxon>
        <taxon>Epilachninae</taxon>
        <taxon>Epilachnini</taxon>
        <taxon>Henosepilachna</taxon>
    </lineage>
</organism>
<gene>
    <name evidence="1" type="ORF">WA026_020376</name>
</gene>
<proteinExistence type="predicted"/>
<reference evidence="1 2" key="1">
    <citation type="submission" date="2023-03" db="EMBL/GenBank/DDBJ databases">
        <title>Genome insight into feeding habits of ladybird beetles.</title>
        <authorList>
            <person name="Li H.-S."/>
            <person name="Huang Y.-H."/>
            <person name="Pang H."/>
        </authorList>
    </citation>
    <scope>NUCLEOTIDE SEQUENCE [LARGE SCALE GENOMIC DNA]</scope>
    <source>
        <strain evidence="1">SYSU_2023b</strain>
        <tissue evidence="1">Whole body</tissue>
    </source>
</reference>
<keyword evidence="2" id="KW-1185">Reference proteome</keyword>
<dbReference type="EMBL" id="JARQZJ010000074">
    <property type="protein sequence ID" value="KAK9882270.1"/>
    <property type="molecule type" value="Genomic_DNA"/>
</dbReference>
<dbReference type="AlphaFoldDB" id="A0AAW1UMG1"/>
<evidence type="ECO:0008006" key="3">
    <source>
        <dbReference type="Google" id="ProtNLM"/>
    </source>
</evidence>
<sequence length="111" mass="13034">MRLQIESGCNFDDELKFRILSVRQTLEFLEETSVVIDDRSLVHFVQEWVRNNLRGSSFVNLNSLASVSDVAVELFRHCLLAKKHSKLMNVSVKFVLLFMRLLEHKKHIFRS</sequence>
<name>A0AAW1UMG1_9CUCU</name>